<keyword evidence="9 21" id="KW-0472">Membrane</keyword>
<dbReference type="GO" id="GO:0006629">
    <property type="term" value="P:lipid metabolic process"/>
    <property type="evidence" value="ECO:0007669"/>
    <property type="project" value="UniProtKB-KW"/>
</dbReference>
<keyword evidence="6" id="KW-0560">Oxidoreductase</keyword>
<evidence type="ECO:0000256" key="9">
    <source>
        <dbReference type="ARBA" id="ARBA00023136"/>
    </source>
</evidence>
<dbReference type="InterPro" id="IPR023352">
    <property type="entry name" value="MAPEG-like_dom_sf"/>
</dbReference>
<evidence type="ECO:0000256" key="6">
    <source>
        <dbReference type="ARBA" id="ARBA00023002"/>
    </source>
</evidence>
<keyword evidence="2" id="KW-0808">Transferase</keyword>
<dbReference type="PANTHER" id="PTHR10250">
    <property type="entry name" value="MICROSOMAL GLUTATHIONE S-TRANSFERASE"/>
    <property type="match status" value="1"/>
</dbReference>
<comment type="pathway">
    <text evidence="13">Lipid metabolism; leukotriene C4 biosynthesis.</text>
</comment>
<dbReference type="InterPro" id="IPR050997">
    <property type="entry name" value="MAPEG"/>
</dbReference>
<evidence type="ECO:0000256" key="15">
    <source>
        <dbReference type="ARBA" id="ARBA00039056"/>
    </source>
</evidence>
<evidence type="ECO:0000256" key="10">
    <source>
        <dbReference type="ARBA" id="ARBA00023139"/>
    </source>
</evidence>
<evidence type="ECO:0000256" key="5">
    <source>
        <dbReference type="ARBA" id="ARBA00022989"/>
    </source>
</evidence>
<evidence type="ECO:0000256" key="2">
    <source>
        <dbReference type="ARBA" id="ARBA00022679"/>
    </source>
</evidence>
<comment type="catalytic activity">
    <reaction evidence="17">
        <text>15-deoxy-Delta(12,14)-prostaglandin J2 + glutathione = 15-deoxy-Delta(12,14)-prostaglandin J2-S-(R)-glutathione</text>
        <dbReference type="Rhea" id="RHEA:75963"/>
        <dbReference type="ChEBI" id="CHEBI:57925"/>
        <dbReference type="ChEBI" id="CHEBI:85236"/>
        <dbReference type="ChEBI" id="CHEBI:194498"/>
    </reaction>
    <physiologicalReaction direction="left-to-right" evidence="17">
        <dbReference type="Rhea" id="RHEA:75964"/>
    </physiologicalReaction>
</comment>
<evidence type="ECO:0000256" key="21">
    <source>
        <dbReference type="SAM" id="Phobius"/>
    </source>
</evidence>
<dbReference type="GO" id="GO:0004464">
    <property type="term" value="F:leukotriene-C4 synthase activity"/>
    <property type="evidence" value="ECO:0007669"/>
    <property type="project" value="UniProtKB-EC"/>
</dbReference>
<dbReference type="EMBL" id="JAKUCV010003386">
    <property type="protein sequence ID" value="KAJ4839179.1"/>
    <property type="molecule type" value="Genomic_DNA"/>
</dbReference>
<keyword evidence="4" id="KW-1000">Mitochondrion outer membrane</keyword>
<dbReference type="Proteomes" id="UP001141552">
    <property type="component" value="Unassembled WGS sequence"/>
</dbReference>
<feature type="transmembrane region" description="Helical" evidence="21">
    <location>
        <begin position="12"/>
        <end position="30"/>
    </location>
</feature>
<gene>
    <name evidence="22" type="ORF">Tsubulata_012924</name>
</gene>
<organism evidence="22 23">
    <name type="scientific">Turnera subulata</name>
    <dbReference type="NCBI Taxonomy" id="218843"/>
    <lineage>
        <taxon>Eukaryota</taxon>
        <taxon>Viridiplantae</taxon>
        <taxon>Streptophyta</taxon>
        <taxon>Embryophyta</taxon>
        <taxon>Tracheophyta</taxon>
        <taxon>Spermatophyta</taxon>
        <taxon>Magnoliopsida</taxon>
        <taxon>eudicotyledons</taxon>
        <taxon>Gunneridae</taxon>
        <taxon>Pentapetalae</taxon>
        <taxon>rosids</taxon>
        <taxon>fabids</taxon>
        <taxon>Malpighiales</taxon>
        <taxon>Passifloraceae</taxon>
        <taxon>Turnera</taxon>
    </lineage>
</organism>
<comment type="caution">
    <text evidence="22">The sequence shown here is derived from an EMBL/GenBank/DDBJ whole genome shotgun (WGS) entry which is preliminary data.</text>
</comment>
<dbReference type="GO" id="GO:0006691">
    <property type="term" value="P:leukotriene metabolic process"/>
    <property type="evidence" value="ECO:0007669"/>
    <property type="project" value="UniProtKB-ARBA"/>
</dbReference>
<evidence type="ECO:0000256" key="7">
    <source>
        <dbReference type="ARBA" id="ARBA00023098"/>
    </source>
</evidence>
<dbReference type="GO" id="GO:0005741">
    <property type="term" value="C:mitochondrial outer membrane"/>
    <property type="evidence" value="ECO:0007669"/>
    <property type="project" value="UniProtKB-SubCell"/>
</dbReference>
<dbReference type="EC" id="4.4.1.20" evidence="15"/>
<dbReference type="GO" id="GO:0004602">
    <property type="term" value="F:glutathione peroxidase activity"/>
    <property type="evidence" value="ECO:0007669"/>
    <property type="project" value="TreeGrafter"/>
</dbReference>
<protein>
    <recommendedName>
        <fullName evidence="18">Glutathione S-transferase 3, mitochondrial</fullName>
        <ecNumber evidence="15">4.4.1.20</ecNumber>
    </recommendedName>
    <alternativeName>
        <fullName evidence="19">Glutathione peroxidase MGST3</fullName>
    </alternativeName>
    <alternativeName>
        <fullName evidence="20">LTC4 synthase MGST3</fullName>
    </alternativeName>
</protein>
<dbReference type="OrthoDB" id="410651at2759"/>
<evidence type="ECO:0000256" key="13">
    <source>
        <dbReference type="ARBA" id="ARBA00037884"/>
    </source>
</evidence>
<keyword evidence="3 21" id="KW-0812">Transmembrane</keyword>
<evidence type="ECO:0000256" key="3">
    <source>
        <dbReference type="ARBA" id="ARBA00022692"/>
    </source>
</evidence>
<keyword evidence="5 21" id="KW-1133">Transmembrane helix</keyword>
<evidence type="ECO:0000256" key="18">
    <source>
        <dbReference type="ARBA" id="ARBA00069748"/>
    </source>
</evidence>
<evidence type="ECO:0000313" key="22">
    <source>
        <dbReference type="EMBL" id="KAJ4839179.1"/>
    </source>
</evidence>
<sequence length="128" mass="14928">MAGVEIVLPREYSYVVMVIVVYSFFNIWMIRQVVKARKKYNVPYPTLYAIESENRDAKFFNCVQRAHQNTLEMLHFVFTHLVLGGIKHPLICSILGFLYTVARYFYFVGYSTGVPDKRLTIGYICHTS</sequence>
<keyword evidence="10" id="KW-0564">Palmitate</keyword>
<dbReference type="InterPro" id="IPR001129">
    <property type="entry name" value="Membr-assoc_MAPEG"/>
</dbReference>
<reference evidence="22" key="2">
    <citation type="journal article" date="2023" name="Plants (Basel)">
        <title>Annotation of the Turnera subulata (Passifloraceae) Draft Genome Reveals the S-Locus Evolved after the Divergence of Turneroideae from Passifloroideae in a Stepwise Manner.</title>
        <authorList>
            <person name="Henning P.M."/>
            <person name="Roalson E.H."/>
            <person name="Mir W."/>
            <person name="McCubbin A.G."/>
            <person name="Shore J.S."/>
        </authorList>
    </citation>
    <scope>NUCLEOTIDE SEQUENCE</scope>
    <source>
        <strain evidence="22">F60SS</strain>
    </source>
</reference>
<dbReference type="AlphaFoldDB" id="A0A9Q0FWG6"/>
<evidence type="ECO:0000256" key="1">
    <source>
        <dbReference type="ARBA" id="ARBA00004374"/>
    </source>
</evidence>
<name>A0A9Q0FWG6_9ROSI</name>
<keyword evidence="11" id="KW-0456">Lyase</keyword>
<dbReference type="FunFam" id="1.20.120.550:FF:000004">
    <property type="entry name" value="Microsomal glutathione S-transferase 3"/>
    <property type="match status" value="1"/>
</dbReference>
<keyword evidence="12" id="KW-0449">Lipoprotein</keyword>
<dbReference type="PANTHER" id="PTHR10250:SF22">
    <property type="entry name" value="MICROSOMAL GLUTATHIONE S-TRANSFERASE"/>
    <property type="match status" value="1"/>
</dbReference>
<comment type="subcellular location">
    <subcellularLocation>
        <location evidence="1">Mitochondrion outer membrane</location>
        <topology evidence="1">Multi-pass membrane protein</topology>
    </subcellularLocation>
</comment>
<dbReference type="Pfam" id="PF01124">
    <property type="entry name" value="MAPEG"/>
    <property type="match status" value="1"/>
</dbReference>
<keyword evidence="7" id="KW-0443">Lipid metabolism</keyword>
<evidence type="ECO:0000256" key="12">
    <source>
        <dbReference type="ARBA" id="ARBA00023288"/>
    </source>
</evidence>
<keyword evidence="8" id="KW-0496">Mitochondrion</keyword>
<evidence type="ECO:0000256" key="4">
    <source>
        <dbReference type="ARBA" id="ARBA00022787"/>
    </source>
</evidence>
<reference evidence="22" key="1">
    <citation type="submission" date="2022-02" db="EMBL/GenBank/DDBJ databases">
        <authorList>
            <person name="Henning P.M."/>
            <person name="McCubbin A.G."/>
            <person name="Shore J.S."/>
        </authorList>
    </citation>
    <scope>NUCLEOTIDE SEQUENCE</scope>
    <source>
        <strain evidence="22">F60SS</strain>
        <tissue evidence="22">Leaves</tissue>
    </source>
</reference>
<comment type="pathway">
    <text evidence="14">Lipid metabolism; arachidonate metabolism.</text>
</comment>
<evidence type="ECO:0000256" key="11">
    <source>
        <dbReference type="ARBA" id="ARBA00023239"/>
    </source>
</evidence>
<evidence type="ECO:0000256" key="14">
    <source>
        <dbReference type="ARBA" id="ARBA00037916"/>
    </source>
</evidence>
<evidence type="ECO:0000313" key="23">
    <source>
        <dbReference type="Proteomes" id="UP001141552"/>
    </source>
</evidence>
<evidence type="ECO:0000256" key="19">
    <source>
        <dbReference type="ARBA" id="ARBA00075145"/>
    </source>
</evidence>
<dbReference type="SUPFAM" id="SSF161084">
    <property type="entry name" value="MAPEG domain-like"/>
    <property type="match status" value="1"/>
</dbReference>
<evidence type="ECO:0000256" key="20">
    <source>
        <dbReference type="ARBA" id="ARBA00076908"/>
    </source>
</evidence>
<evidence type="ECO:0000256" key="16">
    <source>
        <dbReference type="ARBA" id="ARBA00049298"/>
    </source>
</evidence>
<dbReference type="GO" id="GO:0005635">
    <property type="term" value="C:nuclear envelope"/>
    <property type="evidence" value="ECO:0007669"/>
    <property type="project" value="TreeGrafter"/>
</dbReference>
<evidence type="ECO:0000256" key="8">
    <source>
        <dbReference type="ARBA" id="ARBA00023128"/>
    </source>
</evidence>
<dbReference type="GO" id="GO:0005783">
    <property type="term" value="C:endoplasmic reticulum"/>
    <property type="evidence" value="ECO:0007669"/>
    <property type="project" value="TreeGrafter"/>
</dbReference>
<comment type="catalytic activity">
    <reaction evidence="16">
        <text>leukotriene C4 = leukotriene A4 + glutathione</text>
        <dbReference type="Rhea" id="RHEA:17617"/>
        <dbReference type="ChEBI" id="CHEBI:57463"/>
        <dbReference type="ChEBI" id="CHEBI:57925"/>
        <dbReference type="ChEBI" id="CHEBI:57973"/>
        <dbReference type="EC" id="4.4.1.20"/>
    </reaction>
    <physiologicalReaction direction="right-to-left" evidence="16">
        <dbReference type="Rhea" id="RHEA:17619"/>
    </physiologicalReaction>
</comment>
<keyword evidence="23" id="KW-1185">Reference proteome</keyword>
<proteinExistence type="predicted"/>
<dbReference type="GO" id="GO:0004364">
    <property type="term" value="F:glutathione transferase activity"/>
    <property type="evidence" value="ECO:0007669"/>
    <property type="project" value="TreeGrafter"/>
</dbReference>
<dbReference type="Gene3D" id="1.20.120.550">
    <property type="entry name" value="Membrane associated eicosanoid/glutathione metabolism-like domain"/>
    <property type="match status" value="1"/>
</dbReference>
<accession>A0A9Q0FWG6</accession>
<evidence type="ECO:0000256" key="17">
    <source>
        <dbReference type="ARBA" id="ARBA00051411"/>
    </source>
</evidence>